<dbReference type="InterPro" id="IPR014284">
    <property type="entry name" value="RNA_pol_sigma-70_dom"/>
</dbReference>
<reference evidence="8" key="1">
    <citation type="submission" date="2020-10" db="EMBL/GenBank/DDBJ databases">
        <title>Connecting structure to function with the recovery of over 1000 high-quality activated sludge metagenome-assembled genomes encoding full-length rRNA genes using long-read sequencing.</title>
        <authorList>
            <person name="Singleton C.M."/>
            <person name="Petriglieri F."/>
            <person name="Kristensen J.M."/>
            <person name="Kirkegaard R.H."/>
            <person name="Michaelsen T.Y."/>
            <person name="Andersen M.H."/>
            <person name="Karst S.M."/>
            <person name="Dueholm M.S."/>
            <person name="Nielsen P.H."/>
            <person name="Albertsen M."/>
        </authorList>
    </citation>
    <scope>NUCLEOTIDE SEQUENCE</scope>
    <source>
        <strain evidence="8">Bjer_18-Q3-R1-45_BAT3C.347</strain>
    </source>
</reference>
<dbReference type="InterPro" id="IPR036388">
    <property type="entry name" value="WH-like_DNA-bd_sf"/>
</dbReference>
<keyword evidence="3 6" id="KW-0731">Sigma factor</keyword>
<dbReference type="SUPFAM" id="SSF88659">
    <property type="entry name" value="Sigma3 and sigma4 domains of RNA polymerase sigma factors"/>
    <property type="match status" value="1"/>
</dbReference>
<evidence type="ECO:0000259" key="7">
    <source>
        <dbReference type="Pfam" id="PF04542"/>
    </source>
</evidence>
<evidence type="ECO:0000256" key="2">
    <source>
        <dbReference type="ARBA" id="ARBA00023015"/>
    </source>
</evidence>
<dbReference type="NCBIfam" id="TIGR02937">
    <property type="entry name" value="sigma70-ECF"/>
    <property type="match status" value="1"/>
</dbReference>
<gene>
    <name evidence="8" type="ORF">IPH26_09140</name>
</gene>
<evidence type="ECO:0000256" key="3">
    <source>
        <dbReference type="ARBA" id="ARBA00023082"/>
    </source>
</evidence>
<accession>A0A9D7HTW7</accession>
<organism evidence="8 9">
    <name type="scientific">Candidatus Methylophosphatis roskildensis</name>
    <dbReference type="NCBI Taxonomy" id="2899263"/>
    <lineage>
        <taxon>Bacteria</taxon>
        <taxon>Pseudomonadati</taxon>
        <taxon>Pseudomonadota</taxon>
        <taxon>Betaproteobacteria</taxon>
        <taxon>Nitrosomonadales</taxon>
        <taxon>Sterolibacteriaceae</taxon>
        <taxon>Candidatus Methylophosphatis</taxon>
    </lineage>
</organism>
<comment type="caution">
    <text evidence="8">The sequence shown here is derived from an EMBL/GenBank/DDBJ whole genome shotgun (WGS) entry which is preliminary data.</text>
</comment>
<dbReference type="Gene3D" id="1.10.10.10">
    <property type="entry name" value="Winged helix-like DNA-binding domain superfamily/Winged helix DNA-binding domain"/>
    <property type="match status" value="1"/>
</dbReference>
<evidence type="ECO:0000256" key="4">
    <source>
        <dbReference type="ARBA" id="ARBA00023125"/>
    </source>
</evidence>
<proteinExistence type="inferred from homology"/>
<dbReference type="EMBL" id="JADJEV010000003">
    <property type="protein sequence ID" value="MBK6973090.1"/>
    <property type="molecule type" value="Genomic_DNA"/>
</dbReference>
<evidence type="ECO:0000256" key="5">
    <source>
        <dbReference type="ARBA" id="ARBA00023163"/>
    </source>
</evidence>
<dbReference type="InterPro" id="IPR039425">
    <property type="entry name" value="RNA_pol_sigma-70-like"/>
</dbReference>
<evidence type="ECO:0000256" key="6">
    <source>
        <dbReference type="RuleBase" id="RU000716"/>
    </source>
</evidence>
<feature type="domain" description="RNA polymerase sigma-70 region 2" evidence="7">
    <location>
        <begin position="24"/>
        <end position="90"/>
    </location>
</feature>
<name>A0A9D7HTW7_9PROT</name>
<dbReference type="Proteomes" id="UP000807785">
    <property type="component" value="Unassembled WGS sequence"/>
</dbReference>
<dbReference type="PANTHER" id="PTHR43133:SF46">
    <property type="entry name" value="RNA POLYMERASE SIGMA-70 FACTOR ECF SUBFAMILY"/>
    <property type="match status" value="1"/>
</dbReference>
<protein>
    <recommendedName>
        <fullName evidence="6">RNA polymerase sigma factor</fullName>
    </recommendedName>
</protein>
<dbReference type="InterPro" id="IPR013325">
    <property type="entry name" value="RNA_pol_sigma_r2"/>
</dbReference>
<evidence type="ECO:0000313" key="9">
    <source>
        <dbReference type="Proteomes" id="UP000807785"/>
    </source>
</evidence>
<dbReference type="GO" id="GO:0006352">
    <property type="term" value="P:DNA-templated transcription initiation"/>
    <property type="evidence" value="ECO:0007669"/>
    <property type="project" value="InterPro"/>
</dbReference>
<dbReference type="InterPro" id="IPR000838">
    <property type="entry name" value="RNA_pol_sigma70_ECF_CS"/>
</dbReference>
<dbReference type="AlphaFoldDB" id="A0A9D7HTW7"/>
<sequence length="204" mass="23049">MDSSEFIAACREGGNRMEAALRALYRAWGARLTRECLRISSNRALAEDVVQETLIKAWRNCAQYRGDSELLPWLKTILRNQLIDRLRRDDPEEPIDGPDGLPTAKAQRTLDALSRERIATPETELSRREVAECMQRQGRRFLEQAPRHAAVIAWIAEDGLSNEQVAALLGRTPGATREFISQARKKAREFYAECYRLAFGGGSS</sequence>
<dbReference type="InterPro" id="IPR007627">
    <property type="entry name" value="RNA_pol_sigma70_r2"/>
</dbReference>
<dbReference type="GO" id="GO:0016987">
    <property type="term" value="F:sigma factor activity"/>
    <property type="evidence" value="ECO:0007669"/>
    <property type="project" value="UniProtKB-KW"/>
</dbReference>
<evidence type="ECO:0000313" key="8">
    <source>
        <dbReference type="EMBL" id="MBK6973090.1"/>
    </source>
</evidence>
<dbReference type="InterPro" id="IPR013324">
    <property type="entry name" value="RNA_pol_sigma_r3/r4-like"/>
</dbReference>
<evidence type="ECO:0000256" key="1">
    <source>
        <dbReference type="ARBA" id="ARBA00010641"/>
    </source>
</evidence>
<dbReference type="PROSITE" id="PS01063">
    <property type="entry name" value="SIGMA70_ECF"/>
    <property type="match status" value="1"/>
</dbReference>
<keyword evidence="4 6" id="KW-0238">DNA-binding</keyword>
<dbReference type="SUPFAM" id="SSF88946">
    <property type="entry name" value="Sigma2 domain of RNA polymerase sigma factors"/>
    <property type="match status" value="1"/>
</dbReference>
<keyword evidence="5 6" id="KW-0804">Transcription</keyword>
<dbReference type="Pfam" id="PF04542">
    <property type="entry name" value="Sigma70_r2"/>
    <property type="match status" value="1"/>
</dbReference>
<dbReference type="Gene3D" id="1.10.1740.10">
    <property type="match status" value="1"/>
</dbReference>
<keyword evidence="2 6" id="KW-0805">Transcription regulation</keyword>
<dbReference type="PANTHER" id="PTHR43133">
    <property type="entry name" value="RNA POLYMERASE ECF-TYPE SIGMA FACTO"/>
    <property type="match status" value="1"/>
</dbReference>
<comment type="similarity">
    <text evidence="1 6">Belongs to the sigma-70 factor family. ECF subfamily.</text>
</comment>
<dbReference type="GO" id="GO:0003677">
    <property type="term" value="F:DNA binding"/>
    <property type="evidence" value="ECO:0007669"/>
    <property type="project" value="UniProtKB-KW"/>
</dbReference>